<dbReference type="OMA" id="VHPESQL"/>
<evidence type="ECO:0008006" key="4">
    <source>
        <dbReference type="Google" id="ProtNLM"/>
    </source>
</evidence>
<evidence type="ECO:0000313" key="2">
    <source>
        <dbReference type="EMBL" id="KDN40873.1"/>
    </source>
</evidence>
<dbReference type="GeneID" id="25265000"/>
<evidence type="ECO:0000256" key="1">
    <source>
        <dbReference type="SAM" id="MobiDB-lite"/>
    </source>
</evidence>
<comment type="caution">
    <text evidence="2">The sequence shown here is derived from an EMBL/GenBank/DDBJ whole genome shotgun (WGS) entry which is preliminary data.</text>
</comment>
<dbReference type="Pfam" id="PF06999">
    <property type="entry name" value="Suc_Fer-like"/>
    <property type="match status" value="1"/>
</dbReference>
<organism evidence="2 3">
    <name type="scientific">Tilletiaria anomala (strain ATCC 24038 / CBS 436.72 / UBC 951)</name>
    <dbReference type="NCBI Taxonomy" id="1037660"/>
    <lineage>
        <taxon>Eukaryota</taxon>
        <taxon>Fungi</taxon>
        <taxon>Dikarya</taxon>
        <taxon>Basidiomycota</taxon>
        <taxon>Ustilaginomycotina</taxon>
        <taxon>Exobasidiomycetes</taxon>
        <taxon>Georgefischeriales</taxon>
        <taxon>Tilletiariaceae</taxon>
        <taxon>Tilletiaria</taxon>
    </lineage>
</organism>
<dbReference type="InterPro" id="IPR009737">
    <property type="entry name" value="Aim32/Apd1-like"/>
</dbReference>
<reference evidence="2 3" key="1">
    <citation type="submission" date="2014-05" db="EMBL/GenBank/DDBJ databases">
        <title>Draft genome sequence of a rare smut relative, Tilletiaria anomala UBC 951.</title>
        <authorList>
            <consortium name="DOE Joint Genome Institute"/>
            <person name="Toome M."/>
            <person name="Kuo A."/>
            <person name="Henrissat B."/>
            <person name="Lipzen A."/>
            <person name="Tritt A."/>
            <person name="Yoshinaga Y."/>
            <person name="Zane M."/>
            <person name="Barry K."/>
            <person name="Grigoriev I.V."/>
            <person name="Spatafora J.W."/>
            <person name="Aimea M.C."/>
        </authorList>
    </citation>
    <scope>NUCLEOTIDE SEQUENCE [LARGE SCALE GENOMIC DNA]</scope>
    <source>
        <strain evidence="2 3">UBC 951</strain>
    </source>
</reference>
<accession>A0A066VKR8</accession>
<feature type="region of interest" description="Disordered" evidence="1">
    <location>
        <begin position="308"/>
        <end position="328"/>
    </location>
</feature>
<name>A0A066VKR8_TILAU</name>
<dbReference type="STRING" id="1037660.A0A066VKR8"/>
<dbReference type="PANTHER" id="PTHR31902">
    <property type="entry name" value="ACTIN PATCHES DISTAL PROTEIN 1"/>
    <property type="match status" value="1"/>
</dbReference>
<evidence type="ECO:0000313" key="3">
    <source>
        <dbReference type="Proteomes" id="UP000027361"/>
    </source>
</evidence>
<dbReference type="CDD" id="cd03062">
    <property type="entry name" value="TRX_Fd_Sucrase"/>
    <property type="match status" value="1"/>
</dbReference>
<sequence>MLNILGAQLRKVRIVTGDDAKSSAAAVAASSVDEGAATVQLVAEGSKSNLPVMRDEAKAVLQKLGVPLIDCHACPNPCTENEEHSSLHAVDPSFLRTWSKQEVDFESELLGTTSPFLRHVLVSTGQRDWPKHIAEVSGSLAQLLSNLAAGETETTDDAEESVPPKGCWGTAPAAAARQGLGKRPTKITVSNSSHHSQSDELHLESLFVFPDWLCISNVPSLRDAPEQEAIKRSETVKTTYRRWLSPTEPRDDLPEPAARTMCSVLPYSAVILLCSHKKRDVRCHIAAPVLAEAFKSLAEQDGWHVDERGDDCLLTRPPPQQDGTWSGHVQQQKRDKDGLQAERGFGFVEPGVSIEEQERQVTAWRKRAASPSDEKHLGIFYCSHIGGHRYAGNVIIYFPNGAGVWYGRVSPDPAKGDVAKVWRETVVGGKVIQEFLRAGINLVRSTPSKAGQQHFRPINDW</sequence>
<dbReference type="Proteomes" id="UP000027361">
    <property type="component" value="Unassembled WGS sequence"/>
</dbReference>
<dbReference type="OrthoDB" id="10253744at2759"/>
<dbReference type="SUPFAM" id="SSF52833">
    <property type="entry name" value="Thioredoxin-like"/>
    <property type="match status" value="1"/>
</dbReference>
<dbReference type="PANTHER" id="PTHR31902:SF14">
    <property type="entry name" value="ACTIN PATCHES DISTAL PROTEIN 1"/>
    <property type="match status" value="1"/>
</dbReference>
<dbReference type="InterPro" id="IPR036249">
    <property type="entry name" value="Thioredoxin-like_sf"/>
</dbReference>
<gene>
    <name evidence="2" type="ORF">K437DRAFT_258491</name>
</gene>
<dbReference type="HOGENOM" id="CLU_048934_1_0_1"/>
<dbReference type="RefSeq" id="XP_013241521.1">
    <property type="nucleotide sequence ID" value="XM_013386067.1"/>
</dbReference>
<dbReference type="InParanoid" id="A0A066VKR8"/>
<keyword evidence="3" id="KW-1185">Reference proteome</keyword>
<protein>
    <recommendedName>
        <fullName evidence="4">Sucraseferredoxin-like protein</fullName>
    </recommendedName>
</protein>
<dbReference type="EMBL" id="JMSN01000086">
    <property type="protein sequence ID" value="KDN40873.1"/>
    <property type="molecule type" value="Genomic_DNA"/>
</dbReference>
<proteinExistence type="predicted"/>
<dbReference type="AlphaFoldDB" id="A0A066VKR8"/>
<dbReference type="Gene3D" id="3.40.30.10">
    <property type="entry name" value="Glutaredoxin"/>
    <property type="match status" value="1"/>
</dbReference>